<proteinExistence type="predicted"/>
<evidence type="ECO:0000256" key="1">
    <source>
        <dbReference type="SAM" id="MobiDB-lite"/>
    </source>
</evidence>
<protein>
    <submittedName>
        <fullName evidence="2">Uncharacterized protein</fullName>
    </submittedName>
</protein>
<feature type="region of interest" description="Disordered" evidence="1">
    <location>
        <begin position="1"/>
        <end position="76"/>
    </location>
</feature>
<accession>A0A6N2BKZ5</accession>
<comment type="caution">
    <text evidence="2">The sequence shown here is derived from an EMBL/GenBank/DDBJ whole genome shotgun (WGS) entry which is preliminary data.</text>
</comment>
<name>A0A6N2BKZ5_SOLCI</name>
<dbReference type="AlphaFoldDB" id="A0A6N2BKZ5"/>
<feature type="region of interest" description="Disordered" evidence="1">
    <location>
        <begin position="123"/>
        <end position="153"/>
    </location>
</feature>
<sequence>MNTRSTPSRRVQENDVNGEIPPHVEQVPKGTQCAHGDQLPIGGQGNEESKLGRIARNLKKSGSSDQAQRRFKERVQNQYEPRCSMVKFERRGGSQNEKPTCVTCGKRHYRKCVAGTSGFFGCGKDHHKDDAPNKRRFDALRTRGEKWDEDDDE</sequence>
<gene>
    <name evidence="2" type="ORF">EJD97_008897</name>
</gene>
<dbReference type="EMBL" id="RXGB01002346">
    <property type="protein sequence ID" value="TMW95415.1"/>
    <property type="molecule type" value="Genomic_DNA"/>
</dbReference>
<evidence type="ECO:0000313" key="2">
    <source>
        <dbReference type="EMBL" id="TMW95415.1"/>
    </source>
</evidence>
<reference evidence="2" key="1">
    <citation type="submission" date="2019-05" db="EMBL/GenBank/DDBJ databases">
        <title>The de novo reference genome and transcriptome assemblies of the wild tomato species Solanum chilense.</title>
        <authorList>
            <person name="Stam R."/>
            <person name="Nosenko T."/>
            <person name="Hoerger A.C."/>
            <person name="Stephan W."/>
            <person name="Seidel M.A."/>
            <person name="Kuhn J.M.M."/>
            <person name="Haberer G."/>
            <person name="Tellier A."/>
        </authorList>
    </citation>
    <scope>NUCLEOTIDE SEQUENCE</scope>
    <source>
        <tissue evidence="2">Mature leaves</tissue>
    </source>
</reference>
<feature type="compositionally biased region" description="Basic and acidic residues" evidence="1">
    <location>
        <begin position="123"/>
        <end position="146"/>
    </location>
</feature>
<organism evidence="2">
    <name type="scientific">Solanum chilense</name>
    <name type="common">Tomato</name>
    <name type="synonym">Lycopersicon chilense</name>
    <dbReference type="NCBI Taxonomy" id="4083"/>
    <lineage>
        <taxon>Eukaryota</taxon>
        <taxon>Viridiplantae</taxon>
        <taxon>Streptophyta</taxon>
        <taxon>Embryophyta</taxon>
        <taxon>Tracheophyta</taxon>
        <taxon>Spermatophyta</taxon>
        <taxon>Magnoliopsida</taxon>
        <taxon>eudicotyledons</taxon>
        <taxon>Gunneridae</taxon>
        <taxon>Pentapetalae</taxon>
        <taxon>asterids</taxon>
        <taxon>lamiids</taxon>
        <taxon>Solanales</taxon>
        <taxon>Solanaceae</taxon>
        <taxon>Solanoideae</taxon>
        <taxon>Solaneae</taxon>
        <taxon>Solanum</taxon>
        <taxon>Solanum subgen. Lycopersicon</taxon>
    </lineage>
</organism>